<evidence type="ECO:0000256" key="4">
    <source>
        <dbReference type="ARBA" id="ARBA00022989"/>
    </source>
</evidence>
<evidence type="ECO:0000256" key="6">
    <source>
        <dbReference type="RuleBase" id="RU000320"/>
    </source>
</evidence>
<dbReference type="EMBL" id="PQVF01000009">
    <property type="protein sequence ID" value="POY35730.1"/>
    <property type="molecule type" value="Genomic_DNA"/>
</dbReference>
<dbReference type="GO" id="GO:0003954">
    <property type="term" value="F:NADH dehydrogenase activity"/>
    <property type="evidence" value="ECO:0007669"/>
    <property type="project" value="TreeGrafter"/>
</dbReference>
<feature type="domain" description="NADH:quinone oxidoreductase/Mrp antiporter transmembrane" evidence="8">
    <location>
        <begin position="132"/>
        <end position="422"/>
    </location>
</feature>
<dbReference type="PANTHER" id="PTHR43507:SF1">
    <property type="entry name" value="NADH-UBIQUINONE OXIDOREDUCTASE CHAIN 4"/>
    <property type="match status" value="1"/>
</dbReference>
<feature type="transmembrane region" description="Helical" evidence="7">
    <location>
        <begin position="412"/>
        <end position="431"/>
    </location>
</feature>
<comment type="subcellular location">
    <subcellularLocation>
        <location evidence="1">Endomembrane system</location>
        <topology evidence="1">Multi-pass membrane protein</topology>
    </subcellularLocation>
    <subcellularLocation>
        <location evidence="6">Membrane</location>
        <topology evidence="6">Multi-pass membrane protein</topology>
    </subcellularLocation>
</comment>
<evidence type="ECO:0000256" key="3">
    <source>
        <dbReference type="ARBA" id="ARBA00022692"/>
    </source>
</evidence>
<keyword evidence="10" id="KW-1185">Reference proteome</keyword>
<feature type="transmembrane region" description="Helical" evidence="7">
    <location>
        <begin position="308"/>
        <end position="327"/>
    </location>
</feature>
<reference evidence="9 10" key="1">
    <citation type="submission" date="2018-01" db="EMBL/GenBank/DDBJ databases">
        <authorList>
            <person name="Gaut B.S."/>
            <person name="Morton B.R."/>
            <person name="Clegg M.T."/>
            <person name="Duvall M.R."/>
        </authorList>
    </citation>
    <scope>NUCLEOTIDE SEQUENCE [LARGE SCALE GENOMIC DNA]</scope>
    <source>
        <strain evidence="9 10">HR-AV</strain>
    </source>
</reference>
<protein>
    <submittedName>
        <fullName evidence="9">NADH-quinone oxidoreductase subunit M</fullName>
    </submittedName>
</protein>
<feature type="transmembrane region" description="Helical" evidence="7">
    <location>
        <begin position="76"/>
        <end position="102"/>
    </location>
</feature>
<dbReference type="GO" id="GO:0048039">
    <property type="term" value="F:ubiquinone binding"/>
    <property type="evidence" value="ECO:0007669"/>
    <property type="project" value="TreeGrafter"/>
</dbReference>
<evidence type="ECO:0000256" key="5">
    <source>
        <dbReference type="ARBA" id="ARBA00023136"/>
    </source>
</evidence>
<feature type="transmembrane region" description="Helical" evidence="7">
    <location>
        <begin position="246"/>
        <end position="266"/>
    </location>
</feature>
<feature type="transmembrane region" description="Helical" evidence="7">
    <location>
        <begin position="339"/>
        <end position="357"/>
    </location>
</feature>
<feature type="transmembrane region" description="Helical" evidence="7">
    <location>
        <begin position="168"/>
        <end position="189"/>
    </location>
</feature>
<feature type="transmembrane region" description="Helical" evidence="7">
    <location>
        <begin position="6"/>
        <end position="24"/>
    </location>
</feature>
<dbReference type="AlphaFoldDB" id="A0A2S4ZZG3"/>
<dbReference type="PANTHER" id="PTHR43507">
    <property type="entry name" value="NADH-UBIQUINONE OXIDOREDUCTASE CHAIN 4"/>
    <property type="match status" value="1"/>
</dbReference>
<accession>A0A2S4ZZG3</accession>
<dbReference type="InterPro" id="IPR001750">
    <property type="entry name" value="ND/Mrp_TM"/>
</dbReference>
<evidence type="ECO:0000256" key="1">
    <source>
        <dbReference type="ARBA" id="ARBA00004127"/>
    </source>
</evidence>
<feature type="transmembrane region" description="Helical" evidence="7">
    <location>
        <begin position="139"/>
        <end position="156"/>
    </location>
</feature>
<feature type="transmembrane region" description="Helical" evidence="7">
    <location>
        <begin position="114"/>
        <end position="133"/>
    </location>
</feature>
<comment type="similarity">
    <text evidence="2">Belongs to the complex I subunit 4 family.</text>
</comment>
<organism evidence="9 10">
    <name type="scientific">Solitalea longa</name>
    <dbReference type="NCBI Taxonomy" id="2079460"/>
    <lineage>
        <taxon>Bacteria</taxon>
        <taxon>Pseudomonadati</taxon>
        <taxon>Bacteroidota</taxon>
        <taxon>Sphingobacteriia</taxon>
        <taxon>Sphingobacteriales</taxon>
        <taxon>Sphingobacteriaceae</taxon>
        <taxon>Solitalea</taxon>
    </lineage>
</organism>
<dbReference type="InterPro" id="IPR010227">
    <property type="entry name" value="NADH_Q_OxRdtase_chainM/4"/>
</dbReference>
<dbReference type="GO" id="GO:0012505">
    <property type="term" value="C:endomembrane system"/>
    <property type="evidence" value="ECO:0007669"/>
    <property type="project" value="UniProtKB-SubCell"/>
</dbReference>
<dbReference type="Pfam" id="PF00361">
    <property type="entry name" value="Proton_antipo_M"/>
    <property type="match status" value="1"/>
</dbReference>
<keyword evidence="5 7" id="KW-0472">Membrane</keyword>
<dbReference type="NCBIfam" id="TIGR01972">
    <property type="entry name" value="NDH_I_M"/>
    <property type="match status" value="1"/>
</dbReference>
<keyword evidence="4 7" id="KW-1133">Transmembrane helix</keyword>
<feature type="transmembrane region" description="Helical" evidence="7">
    <location>
        <begin position="459"/>
        <end position="478"/>
    </location>
</feature>
<feature type="transmembrane region" description="Helical" evidence="7">
    <location>
        <begin position="378"/>
        <end position="400"/>
    </location>
</feature>
<evidence type="ECO:0000313" key="9">
    <source>
        <dbReference type="EMBL" id="POY35730.1"/>
    </source>
</evidence>
<dbReference type="OrthoDB" id="9811718at2"/>
<dbReference type="GO" id="GO:0015990">
    <property type="term" value="P:electron transport coupled proton transport"/>
    <property type="evidence" value="ECO:0007669"/>
    <property type="project" value="TreeGrafter"/>
</dbReference>
<dbReference type="GO" id="GO:0008137">
    <property type="term" value="F:NADH dehydrogenase (ubiquinone) activity"/>
    <property type="evidence" value="ECO:0007669"/>
    <property type="project" value="InterPro"/>
</dbReference>
<feature type="transmembrane region" description="Helical" evidence="7">
    <location>
        <begin position="31"/>
        <end position="48"/>
    </location>
</feature>
<evidence type="ECO:0000256" key="2">
    <source>
        <dbReference type="ARBA" id="ARBA00009025"/>
    </source>
</evidence>
<dbReference type="InterPro" id="IPR003918">
    <property type="entry name" value="NADH_UbQ_OxRdtase"/>
</dbReference>
<evidence type="ECO:0000259" key="8">
    <source>
        <dbReference type="Pfam" id="PF00361"/>
    </source>
</evidence>
<keyword evidence="3 6" id="KW-0812">Transmembrane</keyword>
<dbReference type="PRINTS" id="PR01437">
    <property type="entry name" value="NUOXDRDTASE4"/>
</dbReference>
<feature type="transmembrane region" description="Helical" evidence="7">
    <location>
        <begin position="213"/>
        <end position="234"/>
    </location>
</feature>
<proteinExistence type="inferred from homology"/>
<feature type="transmembrane region" description="Helical" evidence="7">
    <location>
        <begin position="278"/>
        <end position="296"/>
    </location>
</feature>
<dbReference type="Proteomes" id="UP000236893">
    <property type="component" value="Unassembled WGS sequence"/>
</dbReference>
<comment type="caution">
    <text evidence="9">The sequence shown here is derived from an EMBL/GenBank/DDBJ whole genome shotgun (WGS) entry which is preliminary data.</text>
</comment>
<sequence>MILVWLIIILMSGGILAWICGYFLTHLSKWIALVSCLISLIITGRLWFDLYNRIDLQNQTGWLMEFSVPWIKPLGITFHLALDGLSLTLLLLTFFLGLAAILCSWREITSKQPFFYFNLVWVLAGITGVFLAMDLFLFYFFWEVMLIPMYFMISIWGSERRIYSSYKFFLFTQASGLLMLLAIITLYFIHAHTSGYYTFDYDQLLTSSLKSNYSLFIAIGFFIAFTVKLPLFPFHTWLPDAHSEAPTAGSVILAGLMLKTGAYGLIRFVLPLFPTEAIQISDWALMLGVISILYGALQAFGQTDLKRLIAYTSVSHMGFIVLGVFSFNELALQGVVLQMITHGISTAALFILAGFLKERLHTRDINQMGGLWSLAPQMGSIGLLFAMASCGLPVLGNFIAEFLILLGAFQLHPVYTSIASIGLILSAIYSVRMMQKVFFGEVQNDHVTFHDFNSREKTIMALLTIAIVFVGLYPQPFINMLQPSIKSSLKLQTEIKNSNSNEISPQKGSIIHHK</sequence>
<gene>
    <name evidence="9" type="ORF">C3K47_13295</name>
</gene>
<dbReference type="RefSeq" id="WP_103789643.1">
    <property type="nucleotide sequence ID" value="NZ_PQVF01000009.1"/>
</dbReference>
<dbReference type="GO" id="GO:0016020">
    <property type="term" value="C:membrane"/>
    <property type="evidence" value="ECO:0007669"/>
    <property type="project" value="UniProtKB-SubCell"/>
</dbReference>
<dbReference type="GO" id="GO:0042773">
    <property type="term" value="P:ATP synthesis coupled electron transport"/>
    <property type="evidence" value="ECO:0007669"/>
    <property type="project" value="InterPro"/>
</dbReference>
<evidence type="ECO:0000313" key="10">
    <source>
        <dbReference type="Proteomes" id="UP000236893"/>
    </source>
</evidence>
<evidence type="ECO:0000256" key="7">
    <source>
        <dbReference type="SAM" id="Phobius"/>
    </source>
</evidence>
<name>A0A2S4ZZG3_9SPHI</name>